<comment type="caution">
    <text evidence="1">The sequence shown here is derived from an EMBL/GenBank/DDBJ whole genome shotgun (WGS) entry which is preliminary data.</text>
</comment>
<name>A0A397J6K1_9GLOM</name>
<evidence type="ECO:0000313" key="1">
    <source>
        <dbReference type="EMBL" id="RHZ80420.1"/>
    </source>
</evidence>
<proteinExistence type="predicted"/>
<organism evidence="1 2">
    <name type="scientific">Diversispora epigaea</name>
    <dbReference type="NCBI Taxonomy" id="1348612"/>
    <lineage>
        <taxon>Eukaryota</taxon>
        <taxon>Fungi</taxon>
        <taxon>Fungi incertae sedis</taxon>
        <taxon>Mucoromycota</taxon>
        <taxon>Glomeromycotina</taxon>
        <taxon>Glomeromycetes</taxon>
        <taxon>Diversisporales</taxon>
        <taxon>Diversisporaceae</taxon>
        <taxon>Diversispora</taxon>
    </lineage>
</organism>
<dbReference type="Gene3D" id="1.10.10.1010">
    <property type="entry name" value="Intein homing endonuclease, domain IV"/>
    <property type="match status" value="1"/>
</dbReference>
<dbReference type="AlphaFoldDB" id="A0A397J6K1"/>
<keyword evidence="2" id="KW-1185">Reference proteome</keyword>
<sequence length="222" mass="26429">MQLNHRSEYGKCEDCQQDNTGPQWCNTCNSKRFQSEFNEWTSEDAEIDEFIQKTQLTATKYEEVIEWIPFDRFDNIKYLDEGGFGKVFRAACEYGKCEDCQQDNTGPQWCNTCNSKRFQSEFNEWTSEDAEIDEFIQKTQLTATKYEEVIEWIPFDRFDNIKYLDEGGFGKVFRAAWSDRYIISWDSQDKIWKRSQQNVCSKSLNTTNKDGFLQEIKYQLKF</sequence>
<gene>
    <name evidence="1" type="ORF">Glove_136g21</name>
</gene>
<dbReference type="OrthoDB" id="4062651at2759"/>
<evidence type="ECO:0008006" key="3">
    <source>
        <dbReference type="Google" id="ProtNLM"/>
    </source>
</evidence>
<dbReference type="EMBL" id="PQFF01000127">
    <property type="protein sequence ID" value="RHZ80420.1"/>
    <property type="molecule type" value="Genomic_DNA"/>
</dbReference>
<accession>A0A397J6K1</accession>
<protein>
    <recommendedName>
        <fullName evidence="3">Protein kinase domain-containing protein</fullName>
    </recommendedName>
</protein>
<dbReference type="Proteomes" id="UP000266861">
    <property type="component" value="Unassembled WGS sequence"/>
</dbReference>
<reference evidence="1 2" key="1">
    <citation type="submission" date="2018-08" db="EMBL/GenBank/DDBJ databases">
        <title>Genome and evolution of the arbuscular mycorrhizal fungus Diversispora epigaea (formerly Glomus versiforme) and its bacterial endosymbionts.</title>
        <authorList>
            <person name="Sun X."/>
            <person name="Fei Z."/>
            <person name="Harrison M."/>
        </authorList>
    </citation>
    <scope>NUCLEOTIDE SEQUENCE [LARGE SCALE GENOMIC DNA]</scope>
    <source>
        <strain evidence="1 2">IT104</strain>
    </source>
</reference>
<evidence type="ECO:0000313" key="2">
    <source>
        <dbReference type="Proteomes" id="UP000266861"/>
    </source>
</evidence>